<name>A0AA88N4V8_TACVA</name>
<dbReference type="InterPro" id="IPR027836">
    <property type="entry name" value="DUF4529"/>
</dbReference>
<feature type="region of interest" description="Disordered" evidence="1">
    <location>
        <begin position="312"/>
        <end position="331"/>
    </location>
</feature>
<comment type="caution">
    <text evidence="2">The sequence shown here is derived from an EMBL/GenBank/DDBJ whole genome shotgun (WGS) entry which is preliminary data.</text>
</comment>
<keyword evidence="3" id="KW-1185">Reference proteome</keyword>
<organism evidence="2 3">
    <name type="scientific">Tachysurus vachellii</name>
    <name type="common">Darkbarbel catfish</name>
    <name type="synonym">Pelteobagrus vachellii</name>
    <dbReference type="NCBI Taxonomy" id="175792"/>
    <lineage>
        <taxon>Eukaryota</taxon>
        <taxon>Metazoa</taxon>
        <taxon>Chordata</taxon>
        <taxon>Craniata</taxon>
        <taxon>Vertebrata</taxon>
        <taxon>Euteleostomi</taxon>
        <taxon>Actinopterygii</taxon>
        <taxon>Neopterygii</taxon>
        <taxon>Teleostei</taxon>
        <taxon>Ostariophysi</taxon>
        <taxon>Siluriformes</taxon>
        <taxon>Bagridae</taxon>
        <taxon>Tachysurus</taxon>
    </lineage>
</organism>
<dbReference type="AlphaFoldDB" id="A0AA88N4V8"/>
<feature type="region of interest" description="Disordered" evidence="1">
    <location>
        <begin position="109"/>
        <end position="165"/>
    </location>
</feature>
<feature type="compositionally biased region" description="Low complexity" evidence="1">
    <location>
        <begin position="129"/>
        <end position="138"/>
    </location>
</feature>
<dbReference type="PANTHER" id="PTHR36869">
    <property type="entry name" value="CHROMOSOME 16 OPEN READING FRAME 46"/>
    <property type="match status" value="1"/>
</dbReference>
<dbReference type="Pfam" id="PF15032">
    <property type="entry name" value="DUF4529"/>
    <property type="match status" value="1"/>
</dbReference>
<feature type="compositionally biased region" description="Basic residues" evidence="1">
    <location>
        <begin position="312"/>
        <end position="323"/>
    </location>
</feature>
<gene>
    <name evidence="2" type="ORF">Q7C36_010088</name>
</gene>
<dbReference type="Proteomes" id="UP001187315">
    <property type="component" value="Unassembled WGS sequence"/>
</dbReference>
<evidence type="ECO:0000256" key="1">
    <source>
        <dbReference type="SAM" id="MobiDB-lite"/>
    </source>
</evidence>
<evidence type="ECO:0000313" key="3">
    <source>
        <dbReference type="Proteomes" id="UP001187315"/>
    </source>
</evidence>
<evidence type="ECO:0000313" key="2">
    <source>
        <dbReference type="EMBL" id="KAK2848406.1"/>
    </source>
</evidence>
<accession>A0AA88N4V8</accession>
<sequence>MDAEQHLTTDIFENPDFDTPLCKRIVEALLDISEENLGEQEVHENPNQTGWDEAVQGWGQCSPLSCLFAAAQQKSKKLKPELSASHCVLCNDLKDLQIGPRHAASEATYEISEERPGSVSPSLEHVNRSPSTSSSASSSDEESADINLKDRSIRKGRPGNKLLFGTEKFTPDKLLSHLPQPDARCLFLKDRNVEKVVLLGRVMVLPPVNVPTNSNTNPKSLNFSKRREDSGGTRQAVVSEKPGVDGDQEKSLQIPQGSVLPKQRPTQHQCHLLSDLSISRKYQILNNMAEAQPSANSHPERNLRQEGLIRSHVRHNSGHKSRLSRKEKNLRRAEPELPMLLGTRIQIPVSTQRLL</sequence>
<feature type="region of interest" description="Disordered" evidence="1">
    <location>
        <begin position="210"/>
        <end position="251"/>
    </location>
</feature>
<proteinExistence type="predicted"/>
<reference evidence="2" key="1">
    <citation type="submission" date="2023-08" db="EMBL/GenBank/DDBJ databases">
        <title>Pelteobagrus vachellii genome.</title>
        <authorList>
            <person name="Liu H."/>
        </authorList>
    </citation>
    <scope>NUCLEOTIDE SEQUENCE</scope>
    <source>
        <strain evidence="2">PRFRI_2022a</strain>
        <tissue evidence="2">Muscle</tissue>
    </source>
</reference>
<dbReference type="EMBL" id="JAVHJS010000009">
    <property type="protein sequence ID" value="KAK2848406.1"/>
    <property type="molecule type" value="Genomic_DNA"/>
</dbReference>
<protein>
    <submittedName>
        <fullName evidence="2">Uncharacterized protein</fullName>
    </submittedName>
</protein>
<dbReference type="PANTHER" id="PTHR36869:SF1">
    <property type="entry name" value="CHROMOSOME 16 OPEN READING FRAME 46"/>
    <property type="match status" value="1"/>
</dbReference>